<feature type="region of interest" description="Disordered" evidence="9">
    <location>
        <begin position="1"/>
        <end position="32"/>
    </location>
</feature>
<evidence type="ECO:0000256" key="7">
    <source>
        <dbReference type="HAMAP-Rule" id="MF_03166"/>
    </source>
</evidence>
<dbReference type="InterPro" id="IPR005122">
    <property type="entry name" value="Uracil-DNA_glycosylase-like"/>
</dbReference>
<dbReference type="InParanoid" id="A0A423X4T8"/>
<dbReference type="PANTHER" id="PTHR11264">
    <property type="entry name" value="URACIL-DNA GLYCOSYLASE"/>
    <property type="match status" value="1"/>
</dbReference>
<keyword evidence="5 7" id="KW-0234">DNA repair</keyword>
<gene>
    <name evidence="7" type="primary">UNG1</name>
    <name evidence="11" type="ORF">VPNG_05395</name>
</gene>
<feature type="domain" description="Uracil-DNA glycosylase-like" evidence="10">
    <location>
        <begin position="129"/>
        <end position="293"/>
    </location>
</feature>
<dbReference type="CDD" id="cd10027">
    <property type="entry name" value="UDG-F1-like"/>
    <property type="match status" value="1"/>
</dbReference>
<dbReference type="GO" id="GO:0004844">
    <property type="term" value="F:uracil DNA N-glycosylase activity"/>
    <property type="evidence" value="ECO:0007669"/>
    <property type="project" value="UniProtKB-UniRule"/>
</dbReference>
<comment type="similarity">
    <text evidence="1 7">Belongs to the uracil-DNA glycosylase (UDG) superfamily. UNG family.</text>
</comment>
<accession>A0A423X4T8</accession>
<keyword evidence="6 7" id="KW-0539">Nucleus</keyword>
<dbReference type="Gene3D" id="3.40.470.10">
    <property type="entry name" value="Uracil-DNA glycosylase-like domain"/>
    <property type="match status" value="1"/>
</dbReference>
<dbReference type="STRING" id="1230097.A0A423X4T8"/>
<dbReference type="SMART" id="SM00987">
    <property type="entry name" value="UreE_C"/>
    <property type="match status" value="1"/>
</dbReference>
<dbReference type="FunFam" id="3.40.470.10:FF:000007">
    <property type="entry name" value="Uracil-DNA glycosylase"/>
    <property type="match status" value="1"/>
</dbReference>
<evidence type="ECO:0000313" key="11">
    <source>
        <dbReference type="EMBL" id="ROW10884.1"/>
    </source>
</evidence>
<evidence type="ECO:0000256" key="1">
    <source>
        <dbReference type="ARBA" id="ARBA00008184"/>
    </source>
</evidence>
<dbReference type="GO" id="GO:0005634">
    <property type="term" value="C:nucleus"/>
    <property type="evidence" value="ECO:0007669"/>
    <property type="project" value="UniProtKB-SubCell"/>
</dbReference>
<comment type="catalytic activity">
    <reaction evidence="7">
        <text>Hydrolyzes single-stranded DNA or mismatched double-stranded DNA and polynucleotides, releasing free uracil.</text>
        <dbReference type="EC" id="3.2.2.27"/>
    </reaction>
</comment>
<evidence type="ECO:0000256" key="5">
    <source>
        <dbReference type="ARBA" id="ARBA00023204"/>
    </source>
</evidence>
<dbReference type="EMBL" id="LKEB01000027">
    <property type="protein sequence ID" value="ROW10884.1"/>
    <property type="molecule type" value="Genomic_DNA"/>
</dbReference>
<dbReference type="InterPro" id="IPR002043">
    <property type="entry name" value="UDG_fam1"/>
</dbReference>
<keyword evidence="4 7" id="KW-0496">Mitochondrion</keyword>
<dbReference type="Pfam" id="PF03167">
    <property type="entry name" value="UDG"/>
    <property type="match status" value="1"/>
</dbReference>
<dbReference type="NCBIfam" id="NF003592">
    <property type="entry name" value="PRK05254.1-5"/>
    <property type="match status" value="1"/>
</dbReference>
<name>A0A423X4T8_9PEZI</name>
<dbReference type="PANTHER" id="PTHR11264:SF0">
    <property type="entry name" value="URACIL-DNA GLYCOSYLASE"/>
    <property type="match status" value="1"/>
</dbReference>
<evidence type="ECO:0000256" key="9">
    <source>
        <dbReference type="SAM" id="MobiDB-lite"/>
    </source>
</evidence>
<feature type="compositionally biased region" description="Basic and acidic residues" evidence="9">
    <location>
        <begin position="379"/>
        <end position="392"/>
    </location>
</feature>
<dbReference type="FunCoup" id="A0A423X4T8">
    <property type="interactions" value="285"/>
</dbReference>
<dbReference type="Proteomes" id="UP000285146">
    <property type="component" value="Unassembled WGS sequence"/>
</dbReference>
<keyword evidence="2 7" id="KW-0227">DNA damage</keyword>
<evidence type="ECO:0000256" key="2">
    <source>
        <dbReference type="ARBA" id="ARBA00022763"/>
    </source>
</evidence>
<feature type="active site" description="Proton acceptor" evidence="7 8">
    <location>
        <position position="144"/>
    </location>
</feature>
<keyword evidence="12" id="KW-1185">Reference proteome</keyword>
<dbReference type="SMART" id="SM00986">
    <property type="entry name" value="UDG"/>
    <property type="match status" value="1"/>
</dbReference>
<evidence type="ECO:0000256" key="8">
    <source>
        <dbReference type="PROSITE-ProRule" id="PRU10072"/>
    </source>
</evidence>
<dbReference type="GO" id="GO:0097510">
    <property type="term" value="P:base-excision repair, AP site formation via deaminated base removal"/>
    <property type="evidence" value="ECO:0007669"/>
    <property type="project" value="TreeGrafter"/>
</dbReference>
<evidence type="ECO:0000256" key="3">
    <source>
        <dbReference type="ARBA" id="ARBA00022801"/>
    </source>
</evidence>
<organism evidence="11 12">
    <name type="scientific">Cytospora leucostoma</name>
    <dbReference type="NCBI Taxonomy" id="1230097"/>
    <lineage>
        <taxon>Eukaryota</taxon>
        <taxon>Fungi</taxon>
        <taxon>Dikarya</taxon>
        <taxon>Ascomycota</taxon>
        <taxon>Pezizomycotina</taxon>
        <taxon>Sordariomycetes</taxon>
        <taxon>Sordariomycetidae</taxon>
        <taxon>Diaporthales</taxon>
        <taxon>Cytosporaceae</taxon>
        <taxon>Cytospora</taxon>
    </lineage>
</organism>
<dbReference type="NCBIfam" id="TIGR00628">
    <property type="entry name" value="ung"/>
    <property type="match status" value="1"/>
</dbReference>
<comment type="function">
    <text evidence="7">Excises uracil residues from the DNA which can arise as a result of misincorporation of dUMP residues by DNA polymerase or due to deamination of cytosine.</text>
</comment>
<evidence type="ECO:0000313" key="12">
    <source>
        <dbReference type="Proteomes" id="UP000285146"/>
    </source>
</evidence>
<dbReference type="NCBIfam" id="NF003589">
    <property type="entry name" value="PRK05254.1-2"/>
    <property type="match status" value="1"/>
</dbReference>
<sequence length="398" mass="43218">MSSVKRKATGPSAGSDPKKPKQNASITSFFGAPKPAPTTAAAANGVKSSLAGSAVSSNFDKAKWVASLTDEQKGLLKLEIDSLHPSWLAHLKDEIMTKEFLDLKRFLDREAAAGKKIFPPREDIYSWSRHTPFNKVKVVVVGQDPYHNDGQAHGLAFSVRPPTPAPPSLKNMYTCLKNDYPDFVPPPNRGGLLTPWADRGVLLLNTCLTVRAHEANSHANRGWERFTQKVIDLVAARRTGGVVFMAWGTPAGKRVQRIDKKRHLVLTSVHPSPLSAARGFFKCGHFKKANEWLLTRYGAEGEIDWSLGPHDTPTTEPGMAAKAAKEALSEDDIDEDWEVEAMAAAAMADAESKVAAMGPPPTPSPQKKVDAMVETADALRKTRKSCADKENDQAGLPA</sequence>
<dbReference type="EC" id="3.2.2.27" evidence="7"/>
<dbReference type="PROSITE" id="PS00130">
    <property type="entry name" value="U_DNA_GLYCOSYLASE"/>
    <property type="match status" value="1"/>
</dbReference>
<dbReference type="HAMAP" id="MF_00148">
    <property type="entry name" value="UDG"/>
    <property type="match status" value="1"/>
</dbReference>
<dbReference type="NCBIfam" id="NF003588">
    <property type="entry name" value="PRK05254.1-1"/>
    <property type="match status" value="1"/>
</dbReference>
<dbReference type="InterPro" id="IPR036895">
    <property type="entry name" value="Uracil-DNA_glycosylase-like_sf"/>
</dbReference>
<keyword evidence="3 7" id="KW-0378">Hydrolase</keyword>
<dbReference type="InterPro" id="IPR018085">
    <property type="entry name" value="Ura-DNA_Glyclase_AS"/>
</dbReference>
<comment type="subcellular location">
    <subcellularLocation>
        <location evidence="7">Mitochondrion</location>
    </subcellularLocation>
    <subcellularLocation>
        <location evidence="7">Nucleus</location>
    </subcellularLocation>
</comment>
<dbReference type="GO" id="GO:0005739">
    <property type="term" value="C:mitochondrion"/>
    <property type="evidence" value="ECO:0007669"/>
    <property type="project" value="UniProtKB-SubCell"/>
</dbReference>
<dbReference type="OrthoDB" id="10031947at2759"/>
<evidence type="ECO:0000256" key="6">
    <source>
        <dbReference type="ARBA" id="ARBA00023242"/>
    </source>
</evidence>
<dbReference type="AlphaFoldDB" id="A0A423X4T8"/>
<feature type="region of interest" description="Disordered" evidence="9">
    <location>
        <begin position="379"/>
        <end position="398"/>
    </location>
</feature>
<evidence type="ECO:0000256" key="4">
    <source>
        <dbReference type="ARBA" id="ARBA00023128"/>
    </source>
</evidence>
<comment type="caution">
    <text evidence="11">The sequence shown here is derived from an EMBL/GenBank/DDBJ whole genome shotgun (WGS) entry which is preliminary data.</text>
</comment>
<protein>
    <recommendedName>
        <fullName evidence="7">Uracil-DNA glycosylase</fullName>
        <shortName evidence="7">UDG</shortName>
        <ecNumber evidence="7">3.2.2.27</ecNumber>
    </recommendedName>
</protein>
<evidence type="ECO:0000259" key="10">
    <source>
        <dbReference type="SMART" id="SM00986"/>
    </source>
</evidence>
<dbReference type="SUPFAM" id="SSF52141">
    <property type="entry name" value="Uracil-DNA glycosylase-like"/>
    <property type="match status" value="1"/>
</dbReference>
<reference evidence="11 12" key="1">
    <citation type="submission" date="2015-09" db="EMBL/GenBank/DDBJ databases">
        <title>Host preference determinants of Valsa canker pathogens revealed by comparative genomics.</title>
        <authorList>
            <person name="Yin Z."/>
            <person name="Huang L."/>
        </authorList>
    </citation>
    <scope>NUCLEOTIDE SEQUENCE [LARGE SCALE GENOMIC DNA]</scope>
    <source>
        <strain evidence="11 12">SXYLt</strain>
    </source>
</reference>
<proteinExistence type="inferred from homology"/>